<keyword evidence="4" id="KW-1185">Reference proteome</keyword>
<dbReference type="SUPFAM" id="SSF56281">
    <property type="entry name" value="Metallo-hydrolase/oxidoreductase"/>
    <property type="match status" value="1"/>
</dbReference>
<dbReference type="Gene3D" id="3.60.15.10">
    <property type="entry name" value="Ribonuclease Z/Hydroxyacylglutathione hydrolase-like"/>
    <property type="match status" value="1"/>
</dbReference>
<organism evidence="3 4">
    <name type="scientific">Cellulophaga baltica</name>
    <dbReference type="NCBI Taxonomy" id="76594"/>
    <lineage>
        <taxon>Bacteria</taxon>
        <taxon>Pseudomonadati</taxon>
        <taxon>Bacteroidota</taxon>
        <taxon>Flavobacteriia</taxon>
        <taxon>Flavobacteriales</taxon>
        <taxon>Flavobacteriaceae</taxon>
        <taxon>Cellulophaga</taxon>
    </lineage>
</organism>
<gene>
    <name evidence="3" type="ORF">SAMN04487992_1306</name>
</gene>
<dbReference type="AlphaFoldDB" id="A0A1G7M4R9"/>
<dbReference type="Proteomes" id="UP000182114">
    <property type="component" value="Unassembled WGS sequence"/>
</dbReference>
<evidence type="ECO:0000256" key="1">
    <source>
        <dbReference type="ARBA" id="ARBA00022801"/>
    </source>
</evidence>
<protein>
    <submittedName>
        <fullName evidence="3">L-ascorbate metabolism protein UlaG, beta-lactamase superfamily</fullName>
    </submittedName>
</protein>
<dbReference type="PANTHER" id="PTHR43546:SF9">
    <property type="entry name" value="L-ASCORBATE-6-PHOSPHATE LACTONASE ULAG-RELATED"/>
    <property type="match status" value="1"/>
</dbReference>
<feature type="domain" description="Metallo-beta-lactamase" evidence="2">
    <location>
        <begin position="25"/>
        <end position="219"/>
    </location>
</feature>
<dbReference type="InterPro" id="IPR050114">
    <property type="entry name" value="UPF0173_UPF0282_UlaG_hydrolase"/>
</dbReference>
<dbReference type="GO" id="GO:0016787">
    <property type="term" value="F:hydrolase activity"/>
    <property type="evidence" value="ECO:0007669"/>
    <property type="project" value="UniProtKB-KW"/>
</dbReference>
<reference evidence="4" key="1">
    <citation type="submission" date="2016-10" db="EMBL/GenBank/DDBJ databases">
        <authorList>
            <person name="Varghese N."/>
            <person name="Submissions S."/>
        </authorList>
    </citation>
    <scope>NUCLEOTIDE SEQUENCE [LARGE SCALE GENOMIC DNA]</scope>
    <source>
        <strain evidence="4">DSM 24729</strain>
    </source>
</reference>
<dbReference type="EMBL" id="FNBD01000030">
    <property type="protein sequence ID" value="SDF56757.1"/>
    <property type="molecule type" value="Genomic_DNA"/>
</dbReference>
<sequence length="258" mass="28973">MSNIRNMKIQLIRNATLKINYAGKTILVDPMFSVKGAFESYGGIERNPTVNLPIDVSEIIKNVDIVLVTHTHTDHFDETAQKALPKDIPIFCQPADEDKIKANNFINLTVIKDSLQWNGIEISRTSGKHGSGEILNHMGEVSGFVLQSKTEPTVYIIGDSIWVKEVKESLFKYKPEIIITNSGGAYIPDFEETPILMDEKETIKVAKEMPNSTIISVHMESLDHCTVTRNSLREMATKESINDNRLLIPKDGELIEFT</sequence>
<proteinExistence type="predicted"/>
<evidence type="ECO:0000259" key="2">
    <source>
        <dbReference type="Pfam" id="PF12706"/>
    </source>
</evidence>
<dbReference type="InterPro" id="IPR001279">
    <property type="entry name" value="Metallo-B-lactamas"/>
</dbReference>
<dbReference type="Pfam" id="PF12706">
    <property type="entry name" value="Lactamase_B_2"/>
    <property type="match status" value="1"/>
</dbReference>
<dbReference type="PANTHER" id="PTHR43546">
    <property type="entry name" value="UPF0173 METAL-DEPENDENT HYDROLASE MJ1163-RELATED"/>
    <property type="match status" value="1"/>
</dbReference>
<dbReference type="InterPro" id="IPR036866">
    <property type="entry name" value="RibonucZ/Hydroxyglut_hydro"/>
</dbReference>
<name>A0A1G7M4R9_9FLAO</name>
<keyword evidence="1" id="KW-0378">Hydrolase</keyword>
<evidence type="ECO:0000313" key="3">
    <source>
        <dbReference type="EMBL" id="SDF56757.1"/>
    </source>
</evidence>
<accession>A0A1G7M4R9</accession>
<evidence type="ECO:0000313" key="4">
    <source>
        <dbReference type="Proteomes" id="UP000182114"/>
    </source>
</evidence>